<evidence type="ECO:0000313" key="16">
    <source>
        <dbReference type="EMBL" id="AEH43920.1"/>
    </source>
</evidence>
<dbReference type="GO" id="GO:0003677">
    <property type="term" value="F:DNA binding"/>
    <property type="evidence" value="ECO:0007669"/>
    <property type="project" value="UniProtKB-KW"/>
</dbReference>
<keyword evidence="6 12" id="KW-0479">Metal-binding</keyword>
<reference evidence="16 17" key="2">
    <citation type="journal article" date="2012" name="Stand. Genomic Sci.">
        <title>Complete genome sequence of the thermophilic sulfate-reducing ocean bacterium Thermodesulfatator indicus type strain (CIR29812(T)).</title>
        <authorList>
            <person name="Anderson I."/>
            <person name="Saunders E."/>
            <person name="Lapidus A."/>
            <person name="Nolan M."/>
            <person name="Lucas S."/>
            <person name="Tice H."/>
            <person name="Del Rio T.G."/>
            <person name="Cheng J.F."/>
            <person name="Han C."/>
            <person name="Tapia R."/>
            <person name="Goodwin L.A."/>
            <person name="Pitluck S."/>
            <person name="Liolios K."/>
            <person name="Mavromatis K."/>
            <person name="Pagani I."/>
            <person name="Ivanova N."/>
            <person name="Mikhailova N."/>
            <person name="Pati A."/>
            <person name="Chen A."/>
            <person name="Palaniappan K."/>
            <person name="Land M."/>
            <person name="Hauser L."/>
            <person name="Jeffries C.D."/>
            <person name="Chang Y.J."/>
            <person name="Brambilla E.M."/>
            <person name="Rohde M."/>
            <person name="Spring S."/>
            <person name="Goker M."/>
            <person name="Detter J.C."/>
            <person name="Woyke T."/>
            <person name="Bristow J."/>
            <person name="Eisen J.A."/>
            <person name="Markowitz V."/>
            <person name="Hugenholtz P."/>
            <person name="Kyrpides N.C."/>
            <person name="Klenk H.P."/>
        </authorList>
    </citation>
    <scope>NUCLEOTIDE SEQUENCE [LARGE SCALE GENOMIC DNA]</scope>
    <source>
        <strain evidence="17">DSM 15286 / JCM 11887 / CIR29812</strain>
    </source>
</reference>
<evidence type="ECO:0000256" key="12">
    <source>
        <dbReference type="HAMAP-Rule" id="MF_00974"/>
    </source>
</evidence>
<sequence length="565" mass="63982">MSLKEAVRRIKEVANIVDVIGEHVALKKVGRNYLGLCPFHADRKPSFTVNEERQIFHCFGCGAGGDVIAFYMKFHNLDFVAAVKELASRFNISISWDTKEDSLREKLFEINQKAKRFFEHLLWSSKEGEKARGYLKERGISSKVAKAFGLGFAPASYDSLASHLKLVGASLELAEQAGLLVRRTDGSFYDRFRARLIFPIYDHSGRVAGFGGRVLDQGEPKYLNSPETPVYHKGSILYGFFQARSFIREAKRGFIVEGYFDLISLFEAGVTEVLATLGTALTSHHARQLRSLTSEWYLVFDADEAGVKAALRAAPIFLNEGLFPKVITLPAGEDPDTFVRKFGAEGFRKLVEEAQDIFDFMIAVLEPRFSKTPEGRLRLFQEIKPALSAIKDPLLFELELSKLGERLGVSETALRRTFDSRSSFKVPSPKGKVYSERLVLEFLVHYPEYLSSLLEEGILEHVQNPLYRALIEKLSELENKSYADLSLEDLELQALLSEILLSPPPFDDVSPEEVYAGIKCWLFRKKSKKKLLEIRQAIKEAEKAGREEEALRLLKEYQNLCRLNL</sequence>
<evidence type="ECO:0000256" key="9">
    <source>
        <dbReference type="ARBA" id="ARBA00022842"/>
    </source>
</evidence>
<reference evidence="17" key="1">
    <citation type="submission" date="2011-04" db="EMBL/GenBank/DDBJ databases">
        <title>The complete genome of Thermodesulfatator indicus DSM 15286.</title>
        <authorList>
            <person name="Lucas S."/>
            <person name="Copeland A."/>
            <person name="Lapidus A."/>
            <person name="Bruce D."/>
            <person name="Goodwin L."/>
            <person name="Pitluck S."/>
            <person name="Peters L."/>
            <person name="Kyrpides N."/>
            <person name="Mavromatis K."/>
            <person name="Pagani I."/>
            <person name="Ivanova N."/>
            <person name="Saunders L."/>
            <person name="Detter J.C."/>
            <person name="Tapia R."/>
            <person name="Han C."/>
            <person name="Land M."/>
            <person name="Hauser L."/>
            <person name="Markowitz V."/>
            <person name="Cheng J.-F."/>
            <person name="Hugenholtz P."/>
            <person name="Woyke T."/>
            <person name="Wu D."/>
            <person name="Spring S."/>
            <person name="Schroeder M."/>
            <person name="Brambilla E."/>
            <person name="Klenk H.-P."/>
            <person name="Eisen J.A."/>
        </authorList>
    </citation>
    <scope>NUCLEOTIDE SEQUENCE [LARGE SCALE GENOMIC DNA]</scope>
    <source>
        <strain evidence="17">DSM 15286 / JCM 11887 / CIR29812</strain>
    </source>
</reference>
<evidence type="ECO:0000256" key="6">
    <source>
        <dbReference type="ARBA" id="ARBA00022723"/>
    </source>
</evidence>
<keyword evidence="11 12" id="KW-0804">Transcription</keyword>
<organism evidence="16 17">
    <name type="scientific">Thermodesulfatator indicus (strain DSM 15286 / JCM 11887 / CIR29812)</name>
    <dbReference type="NCBI Taxonomy" id="667014"/>
    <lineage>
        <taxon>Bacteria</taxon>
        <taxon>Pseudomonadati</taxon>
        <taxon>Thermodesulfobacteriota</taxon>
        <taxon>Thermodesulfobacteria</taxon>
        <taxon>Thermodesulfobacteriales</taxon>
        <taxon>Thermodesulfatatoraceae</taxon>
        <taxon>Thermodesulfatator</taxon>
    </lineage>
</organism>
<protein>
    <recommendedName>
        <fullName evidence="12 13">DNA primase</fullName>
        <ecNumber evidence="12">2.7.7.101</ecNumber>
    </recommendedName>
</protein>
<proteinExistence type="inferred from homology"/>
<dbReference type="PANTHER" id="PTHR30313:SF2">
    <property type="entry name" value="DNA PRIMASE"/>
    <property type="match status" value="1"/>
</dbReference>
<gene>
    <name evidence="12" type="primary">dnaG</name>
    <name evidence="16" type="ordered locus">Thein_0035</name>
</gene>
<keyword evidence="17" id="KW-1185">Reference proteome</keyword>
<dbReference type="Proteomes" id="UP000006793">
    <property type="component" value="Chromosome"/>
</dbReference>
<evidence type="ECO:0000256" key="3">
    <source>
        <dbReference type="ARBA" id="ARBA00022679"/>
    </source>
</evidence>
<dbReference type="SUPFAM" id="SSF56731">
    <property type="entry name" value="DNA primase core"/>
    <property type="match status" value="1"/>
</dbReference>
<keyword evidence="1 12" id="KW-0240">DNA-directed RNA polymerase</keyword>
<name>F8A8B6_THEID</name>
<feature type="domain" description="Toprim" evidence="15">
    <location>
        <begin position="251"/>
        <end position="334"/>
    </location>
</feature>
<keyword evidence="7 12" id="KW-0863">Zinc-finger</keyword>
<dbReference type="SMART" id="SM00493">
    <property type="entry name" value="TOPRIM"/>
    <property type="match status" value="1"/>
</dbReference>
<dbReference type="InParanoid" id="F8A8B6"/>
<comment type="cofactor">
    <cofactor evidence="12 13 14">
        <name>Zn(2+)</name>
        <dbReference type="ChEBI" id="CHEBI:29105"/>
    </cofactor>
    <text evidence="12 13 14">Binds 1 zinc ion per monomer.</text>
</comment>
<dbReference type="SUPFAM" id="SSF57783">
    <property type="entry name" value="Zinc beta-ribbon"/>
    <property type="match status" value="1"/>
</dbReference>
<dbReference type="Pfam" id="PF01807">
    <property type="entry name" value="Zn_ribbon_DnaG"/>
    <property type="match status" value="1"/>
</dbReference>
<dbReference type="GO" id="GO:0000428">
    <property type="term" value="C:DNA-directed RNA polymerase complex"/>
    <property type="evidence" value="ECO:0007669"/>
    <property type="project" value="UniProtKB-KW"/>
</dbReference>
<dbReference type="GO" id="GO:0008270">
    <property type="term" value="F:zinc ion binding"/>
    <property type="evidence" value="ECO:0007669"/>
    <property type="project" value="UniProtKB-UniRule"/>
</dbReference>
<dbReference type="SMART" id="SM00400">
    <property type="entry name" value="ZnF_CHCC"/>
    <property type="match status" value="1"/>
</dbReference>
<evidence type="ECO:0000256" key="10">
    <source>
        <dbReference type="ARBA" id="ARBA00023125"/>
    </source>
</evidence>
<dbReference type="KEGG" id="tid:Thein_0035"/>
<dbReference type="Gene3D" id="1.10.860.10">
    <property type="entry name" value="DNAb Helicase, Chain A"/>
    <property type="match status" value="1"/>
</dbReference>
<evidence type="ECO:0000256" key="13">
    <source>
        <dbReference type="PIRNR" id="PIRNR002811"/>
    </source>
</evidence>
<dbReference type="InterPro" id="IPR006171">
    <property type="entry name" value="TOPRIM_dom"/>
</dbReference>
<dbReference type="eggNOG" id="COG0358">
    <property type="taxonomic scope" value="Bacteria"/>
</dbReference>
<dbReference type="InterPro" id="IPR013264">
    <property type="entry name" value="DNAG_N"/>
</dbReference>
<keyword evidence="5 12" id="KW-0235">DNA replication</keyword>
<dbReference type="CDD" id="cd03364">
    <property type="entry name" value="TOPRIM_DnaG_primases"/>
    <property type="match status" value="1"/>
</dbReference>
<evidence type="ECO:0000313" key="17">
    <source>
        <dbReference type="Proteomes" id="UP000006793"/>
    </source>
</evidence>
<dbReference type="GO" id="GO:0006269">
    <property type="term" value="P:DNA replication, synthesis of primer"/>
    <property type="evidence" value="ECO:0007669"/>
    <property type="project" value="UniProtKB-UniRule"/>
</dbReference>
<dbReference type="FunCoup" id="F8A8B6">
    <property type="interactions" value="256"/>
</dbReference>
<dbReference type="PATRIC" id="fig|667014.3.peg.36"/>
<dbReference type="Pfam" id="PF08275">
    <property type="entry name" value="DNAG_N"/>
    <property type="match status" value="1"/>
</dbReference>
<dbReference type="PIRSF" id="PIRSF002811">
    <property type="entry name" value="DnaG"/>
    <property type="match status" value="1"/>
</dbReference>
<dbReference type="RefSeq" id="WP_013906667.1">
    <property type="nucleotide sequence ID" value="NC_015681.1"/>
</dbReference>
<feature type="zinc finger region" description="CHC2-type" evidence="12 14">
    <location>
        <begin position="37"/>
        <end position="61"/>
    </location>
</feature>
<dbReference type="HOGENOM" id="CLU_013501_3_2_0"/>
<dbReference type="Gene3D" id="3.90.980.10">
    <property type="entry name" value="DNA primase, catalytic core, N-terminal domain"/>
    <property type="match status" value="1"/>
</dbReference>
<comment type="domain">
    <text evidence="12">Contains an N-terminal zinc-binding domain, a central core domain that contains the primase activity, and a C-terminal DnaB-binding domain.</text>
</comment>
<dbReference type="PROSITE" id="PS50880">
    <property type="entry name" value="TOPRIM"/>
    <property type="match status" value="1"/>
</dbReference>
<dbReference type="GO" id="GO:1990077">
    <property type="term" value="C:primosome complex"/>
    <property type="evidence" value="ECO:0007669"/>
    <property type="project" value="UniProtKB-KW"/>
</dbReference>
<dbReference type="InterPro" id="IPR036977">
    <property type="entry name" value="DNA_primase_Znf_CHC2"/>
</dbReference>
<dbReference type="InterPro" id="IPR034151">
    <property type="entry name" value="TOPRIM_DnaG_bac"/>
</dbReference>
<dbReference type="EC" id="2.7.7.101" evidence="12"/>
<comment type="similarity">
    <text evidence="12 13">Belongs to the DnaG primase family.</text>
</comment>
<dbReference type="InterPro" id="IPR050219">
    <property type="entry name" value="DnaG_primase"/>
</dbReference>
<comment type="function">
    <text evidence="12 13">RNA polymerase that catalyzes the synthesis of short RNA molecules used as primers for DNA polymerase during DNA replication.</text>
</comment>
<dbReference type="STRING" id="667014.Thein_0035"/>
<evidence type="ECO:0000256" key="5">
    <source>
        <dbReference type="ARBA" id="ARBA00022705"/>
    </source>
</evidence>
<dbReference type="InterPro" id="IPR002694">
    <property type="entry name" value="Znf_CHC2"/>
</dbReference>
<keyword evidence="3 12" id="KW-0808">Transferase</keyword>
<accession>F8A8B6</accession>
<dbReference type="AlphaFoldDB" id="F8A8B6"/>
<dbReference type="GO" id="GO:0003899">
    <property type="term" value="F:DNA-directed RNA polymerase activity"/>
    <property type="evidence" value="ECO:0007669"/>
    <property type="project" value="UniProtKB-UniRule"/>
</dbReference>
<dbReference type="Gene3D" id="3.90.580.10">
    <property type="entry name" value="Zinc finger, CHC2-type domain"/>
    <property type="match status" value="1"/>
</dbReference>
<dbReference type="Gene3D" id="3.40.1360.10">
    <property type="match status" value="1"/>
</dbReference>
<evidence type="ECO:0000259" key="15">
    <source>
        <dbReference type="PROSITE" id="PS50880"/>
    </source>
</evidence>
<dbReference type="PaxDb" id="667014-Thein_0035"/>
<keyword evidence="4 12" id="KW-0548">Nucleotidyltransferase</keyword>
<evidence type="ECO:0000256" key="7">
    <source>
        <dbReference type="ARBA" id="ARBA00022771"/>
    </source>
</evidence>
<dbReference type="GO" id="GO:0005737">
    <property type="term" value="C:cytoplasm"/>
    <property type="evidence" value="ECO:0007669"/>
    <property type="project" value="TreeGrafter"/>
</dbReference>
<keyword evidence="9" id="KW-0460">Magnesium</keyword>
<evidence type="ECO:0000256" key="8">
    <source>
        <dbReference type="ARBA" id="ARBA00022833"/>
    </source>
</evidence>
<dbReference type="InterPro" id="IPR019475">
    <property type="entry name" value="DNA_primase_DnaB-bd"/>
</dbReference>
<dbReference type="Pfam" id="PF13155">
    <property type="entry name" value="Toprim_2"/>
    <property type="match status" value="1"/>
</dbReference>
<keyword evidence="8 12" id="KW-0862">Zinc</keyword>
<dbReference type="InterPro" id="IPR016136">
    <property type="entry name" value="DNA_helicase_N/primase_C"/>
</dbReference>
<dbReference type="PANTHER" id="PTHR30313">
    <property type="entry name" value="DNA PRIMASE"/>
    <property type="match status" value="1"/>
</dbReference>
<evidence type="ECO:0000256" key="14">
    <source>
        <dbReference type="PIRSR" id="PIRSR002811-1"/>
    </source>
</evidence>
<keyword evidence="10 12" id="KW-0238">DNA-binding</keyword>
<evidence type="ECO:0000256" key="4">
    <source>
        <dbReference type="ARBA" id="ARBA00022695"/>
    </source>
</evidence>
<comment type="catalytic activity">
    <reaction evidence="12">
        <text>ssDNA + n NTP = ssDNA/pppN(pN)n-1 hybrid + (n-1) diphosphate.</text>
        <dbReference type="EC" id="2.7.7.101"/>
    </reaction>
</comment>
<keyword evidence="2 12" id="KW-0639">Primosome</keyword>
<comment type="subunit">
    <text evidence="12">Monomer. Interacts with DnaB.</text>
</comment>
<evidence type="ECO:0000256" key="2">
    <source>
        <dbReference type="ARBA" id="ARBA00022515"/>
    </source>
</evidence>
<evidence type="ECO:0000256" key="11">
    <source>
        <dbReference type="ARBA" id="ARBA00023163"/>
    </source>
</evidence>
<dbReference type="EMBL" id="CP002683">
    <property type="protein sequence ID" value="AEH43920.1"/>
    <property type="molecule type" value="Genomic_DNA"/>
</dbReference>
<dbReference type="HAMAP" id="MF_00974">
    <property type="entry name" value="DNA_primase_DnaG"/>
    <property type="match status" value="1"/>
</dbReference>
<evidence type="ECO:0000256" key="1">
    <source>
        <dbReference type="ARBA" id="ARBA00022478"/>
    </source>
</evidence>
<dbReference type="InterPro" id="IPR037068">
    <property type="entry name" value="DNA_primase_core_N_sf"/>
</dbReference>
<dbReference type="FunFam" id="3.90.580.10:FF:000001">
    <property type="entry name" value="DNA primase"/>
    <property type="match status" value="1"/>
</dbReference>
<dbReference type="NCBIfam" id="TIGR01391">
    <property type="entry name" value="dnaG"/>
    <property type="match status" value="1"/>
</dbReference>
<dbReference type="FunFam" id="3.90.980.10:FF:000001">
    <property type="entry name" value="DNA primase"/>
    <property type="match status" value="1"/>
</dbReference>
<dbReference type="InterPro" id="IPR030846">
    <property type="entry name" value="DnaG_bac"/>
</dbReference>
<dbReference type="InterPro" id="IPR006295">
    <property type="entry name" value="DNA_primase_DnaG"/>
</dbReference>
<dbReference type="Pfam" id="PF10410">
    <property type="entry name" value="DnaB_bind"/>
    <property type="match status" value="1"/>
</dbReference>